<protein>
    <submittedName>
        <fullName evidence="3">SDR family oxidoreductase</fullName>
    </submittedName>
</protein>
<organism evidence="3 4">
    <name type="scientific">Spongiibacter pelagi</name>
    <dbReference type="NCBI Taxonomy" id="2760804"/>
    <lineage>
        <taxon>Bacteria</taxon>
        <taxon>Pseudomonadati</taxon>
        <taxon>Pseudomonadota</taxon>
        <taxon>Gammaproteobacteria</taxon>
        <taxon>Cellvibrionales</taxon>
        <taxon>Spongiibacteraceae</taxon>
        <taxon>Spongiibacter</taxon>
    </lineage>
</organism>
<dbReference type="EMBL" id="JACXLD010000005">
    <property type="protein sequence ID" value="MBD2859389.1"/>
    <property type="molecule type" value="Genomic_DNA"/>
</dbReference>
<evidence type="ECO:0000256" key="1">
    <source>
        <dbReference type="ARBA" id="ARBA00006484"/>
    </source>
</evidence>
<dbReference type="AlphaFoldDB" id="A0A927C275"/>
<evidence type="ECO:0000313" key="3">
    <source>
        <dbReference type="EMBL" id="MBD2859389.1"/>
    </source>
</evidence>
<evidence type="ECO:0000313" key="4">
    <source>
        <dbReference type="Proteomes" id="UP000610558"/>
    </source>
</evidence>
<gene>
    <name evidence="3" type="ORF">IB286_10270</name>
</gene>
<accession>A0A927C275</accession>
<dbReference type="PANTHER" id="PTHR44196:SF3">
    <property type="entry name" value="SHORT CHAIN DEHYDROGENASE FAMILY PROTEIN"/>
    <property type="match status" value="1"/>
</dbReference>
<dbReference type="PANTHER" id="PTHR44196">
    <property type="entry name" value="DEHYDROGENASE/REDUCTASE SDR FAMILY MEMBER 7B"/>
    <property type="match status" value="1"/>
</dbReference>
<dbReference type="InterPro" id="IPR036291">
    <property type="entry name" value="NAD(P)-bd_dom_sf"/>
</dbReference>
<keyword evidence="4" id="KW-1185">Reference proteome</keyword>
<dbReference type="NCBIfam" id="NF005489">
    <property type="entry name" value="PRK07102.1"/>
    <property type="match status" value="1"/>
</dbReference>
<comment type="caution">
    <text evidence="3">The sequence shown here is derived from an EMBL/GenBank/DDBJ whole genome shotgun (WGS) entry which is preliminary data.</text>
</comment>
<dbReference type="SUPFAM" id="SSF51735">
    <property type="entry name" value="NAD(P)-binding Rossmann-fold domains"/>
    <property type="match status" value="1"/>
</dbReference>
<dbReference type="RefSeq" id="WP_190765187.1">
    <property type="nucleotide sequence ID" value="NZ_JACXLD010000005.1"/>
</dbReference>
<dbReference type="InterPro" id="IPR002347">
    <property type="entry name" value="SDR_fam"/>
</dbReference>
<dbReference type="PRINTS" id="PR00081">
    <property type="entry name" value="GDHRDH"/>
</dbReference>
<sequence>MNVLNKVMIIGVTSSIAEHTARQLVGKGASLYCVARNAEKLDSIVKDLNVRAPNSNIIGAVMDIRDSQGHMKLLDDAINALGGLDAILVAHGTLPIQKDCESSWETTLVEIDTNALSVLSLLTLVGNYFEQQRRGVIAVISSVAGDRGRQSNYVYGAAKGMVSLFMQGLRNRLFKSGVSVVNIKPGFVDTPMTVGFEKTGPLWAQPDSVASGIVKAMEKGKGDVYLPWFWAVVMFVIRHIPDAIFKRLSL</sequence>
<dbReference type="Pfam" id="PF00106">
    <property type="entry name" value="adh_short"/>
    <property type="match status" value="1"/>
</dbReference>
<evidence type="ECO:0000256" key="2">
    <source>
        <dbReference type="ARBA" id="ARBA00023002"/>
    </source>
</evidence>
<comment type="similarity">
    <text evidence="1">Belongs to the short-chain dehydrogenases/reductases (SDR) family.</text>
</comment>
<name>A0A927C275_9GAMM</name>
<dbReference type="Gene3D" id="3.40.50.720">
    <property type="entry name" value="NAD(P)-binding Rossmann-like Domain"/>
    <property type="match status" value="1"/>
</dbReference>
<dbReference type="GO" id="GO:0016020">
    <property type="term" value="C:membrane"/>
    <property type="evidence" value="ECO:0007669"/>
    <property type="project" value="TreeGrafter"/>
</dbReference>
<dbReference type="Proteomes" id="UP000610558">
    <property type="component" value="Unassembled WGS sequence"/>
</dbReference>
<proteinExistence type="inferred from homology"/>
<dbReference type="GO" id="GO:0016491">
    <property type="term" value="F:oxidoreductase activity"/>
    <property type="evidence" value="ECO:0007669"/>
    <property type="project" value="UniProtKB-KW"/>
</dbReference>
<keyword evidence="2" id="KW-0560">Oxidoreductase</keyword>
<reference evidence="3" key="1">
    <citation type="submission" date="2020-09" db="EMBL/GenBank/DDBJ databases">
        <authorList>
            <person name="Yoon J.-W."/>
        </authorList>
    </citation>
    <scope>NUCLEOTIDE SEQUENCE</scope>
    <source>
        <strain evidence="3">KMU-158</strain>
    </source>
</reference>